<reference evidence="2 3" key="1">
    <citation type="journal article" date="2012" name="Front. Microbiol.">
        <title>Complete genome of Ignavibacterium album, a metabolically versatile, flagellated, facultative anaerobe from the phylum Chlorobi.</title>
        <authorList>
            <person name="Liu Z."/>
            <person name="Frigaard N.-U."/>
            <person name="Vogl K."/>
            <person name="Iino T."/>
            <person name="Ohkuma M."/>
            <person name="Overmann J."/>
            <person name="Bryant D.A."/>
        </authorList>
    </citation>
    <scope>NUCLEOTIDE SEQUENCE [LARGE SCALE GENOMIC DNA]</scope>
    <source>
        <strain evidence="3">DSM 19864 / JCM 16511 / NBRC 101810 / Mat9-16</strain>
    </source>
</reference>
<organism evidence="2 3">
    <name type="scientific">Ignavibacterium album (strain DSM 19864 / JCM 16511 / NBRC 101810 / Mat9-16)</name>
    <dbReference type="NCBI Taxonomy" id="945713"/>
    <lineage>
        <taxon>Bacteria</taxon>
        <taxon>Pseudomonadati</taxon>
        <taxon>Ignavibacteriota</taxon>
        <taxon>Ignavibacteria</taxon>
        <taxon>Ignavibacteriales</taxon>
        <taxon>Ignavibacteriaceae</taxon>
        <taxon>Ignavibacterium</taxon>
    </lineage>
</organism>
<dbReference type="EMBL" id="CP003418">
    <property type="protein sequence ID" value="AFH48730.1"/>
    <property type="molecule type" value="Genomic_DNA"/>
</dbReference>
<accession>I0AIC3</accession>
<dbReference type="KEGG" id="ial:IALB_1019"/>
<sequence>MKKIFSILFISFFSCFSLAQIKNITIVSDYSFAQDKRLQITKANSLGALVSIKVNLIDNFNFTFSSGYKLYSLNEPDVLQTWNWDFWTARYYPKIISDLNADPNLSVEIGAIQKMDLIPAILLLNYDFQLTDDLTITPSVGGGVYFYTRRMFATETWSKKFPAAGYTLTYSFRNFAPDKKGNPFFSKFGLDVTYNLLSYLDLTASSYYLKMFETEGTVGFDMFPFSSEFSFNLGLSFKY</sequence>
<dbReference type="STRING" id="945713.IALB_1019"/>
<protein>
    <recommendedName>
        <fullName evidence="4">Outer membrane protein beta-barrel domain-containing protein</fullName>
    </recommendedName>
</protein>
<dbReference type="AlphaFoldDB" id="I0AIC3"/>
<dbReference type="PROSITE" id="PS51257">
    <property type="entry name" value="PROKAR_LIPOPROTEIN"/>
    <property type="match status" value="1"/>
</dbReference>
<evidence type="ECO:0000256" key="1">
    <source>
        <dbReference type="SAM" id="SignalP"/>
    </source>
</evidence>
<dbReference type="RefSeq" id="WP_014559885.1">
    <property type="nucleotide sequence ID" value="NC_017464.1"/>
</dbReference>
<gene>
    <name evidence="2" type="ordered locus">IALB_1019</name>
</gene>
<keyword evidence="3" id="KW-1185">Reference proteome</keyword>
<dbReference type="HOGENOM" id="CLU_1159838_0_0_10"/>
<evidence type="ECO:0008006" key="4">
    <source>
        <dbReference type="Google" id="ProtNLM"/>
    </source>
</evidence>
<evidence type="ECO:0000313" key="2">
    <source>
        <dbReference type="EMBL" id="AFH48730.1"/>
    </source>
</evidence>
<proteinExistence type="predicted"/>
<keyword evidence="1" id="KW-0732">Signal</keyword>
<evidence type="ECO:0000313" key="3">
    <source>
        <dbReference type="Proteomes" id="UP000007394"/>
    </source>
</evidence>
<dbReference type="Proteomes" id="UP000007394">
    <property type="component" value="Chromosome"/>
</dbReference>
<dbReference type="PATRIC" id="fig|945713.3.peg.1024"/>
<feature type="chain" id="PRO_5003624057" description="Outer membrane protein beta-barrel domain-containing protein" evidence="1">
    <location>
        <begin position="20"/>
        <end position="239"/>
    </location>
</feature>
<dbReference type="eggNOG" id="ENOG50345BA">
    <property type="taxonomic scope" value="Bacteria"/>
</dbReference>
<feature type="signal peptide" evidence="1">
    <location>
        <begin position="1"/>
        <end position="19"/>
    </location>
</feature>
<name>I0AIC3_IGNAJ</name>